<comment type="caution">
    <text evidence="2">The sequence shown here is derived from an EMBL/GenBank/DDBJ whole genome shotgun (WGS) entry which is preliminary data.</text>
</comment>
<protein>
    <submittedName>
        <fullName evidence="2">Uncharacterized protein</fullName>
    </submittedName>
</protein>
<accession>A0A5B6VWT9</accession>
<gene>
    <name evidence="2" type="ORF">EPI10_023776</name>
</gene>
<dbReference type="Proteomes" id="UP000325315">
    <property type="component" value="Unassembled WGS sequence"/>
</dbReference>
<evidence type="ECO:0000313" key="3">
    <source>
        <dbReference type="Proteomes" id="UP000325315"/>
    </source>
</evidence>
<keyword evidence="3" id="KW-1185">Reference proteome</keyword>
<sequence>MEGSSESGTKTGVNGNIISSSDNSLASNTLFSSAPKVSAIEEMESPQVPEQEQLTGTTTIDLGVIEETSAERLFRDEIWVA</sequence>
<feature type="compositionally biased region" description="Polar residues" evidence="1">
    <location>
        <begin position="48"/>
        <end position="57"/>
    </location>
</feature>
<evidence type="ECO:0000313" key="2">
    <source>
        <dbReference type="EMBL" id="KAA3473398.1"/>
    </source>
</evidence>
<organism evidence="2 3">
    <name type="scientific">Gossypium australe</name>
    <dbReference type="NCBI Taxonomy" id="47621"/>
    <lineage>
        <taxon>Eukaryota</taxon>
        <taxon>Viridiplantae</taxon>
        <taxon>Streptophyta</taxon>
        <taxon>Embryophyta</taxon>
        <taxon>Tracheophyta</taxon>
        <taxon>Spermatophyta</taxon>
        <taxon>Magnoliopsida</taxon>
        <taxon>eudicotyledons</taxon>
        <taxon>Gunneridae</taxon>
        <taxon>Pentapetalae</taxon>
        <taxon>rosids</taxon>
        <taxon>malvids</taxon>
        <taxon>Malvales</taxon>
        <taxon>Malvaceae</taxon>
        <taxon>Malvoideae</taxon>
        <taxon>Gossypium</taxon>
    </lineage>
</organism>
<name>A0A5B6VWT9_9ROSI</name>
<feature type="compositionally biased region" description="Polar residues" evidence="1">
    <location>
        <begin position="1"/>
        <end position="32"/>
    </location>
</feature>
<reference evidence="3" key="1">
    <citation type="journal article" date="2019" name="Plant Biotechnol. J.">
        <title>Genome sequencing of the Australian wild diploid species Gossypium australe highlights disease resistance and delayed gland morphogenesis.</title>
        <authorList>
            <person name="Cai Y."/>
            <person name="Cai X."/>
            <person name="Wang Q."/>
            <person name="Wang P."/>
            <person name="Zhang Y."/>
            <person name="Cai C."/>
            <person name="Xu Y."/>
            <person name="Wang K."/>
            <person name="Zhou Z."/>
            <person name="Wang C."/>
            <person name="Geng S."/>
            <person name="Li B."/>
            <person name="Dong Q."/>
            <person name="Hou Y."/>
            <person name="Wang H."/>
            <person name="Ai P."/>
            <person name="Liu Z."/>
            <person name="Yi F."/>
            <person name="Sun M."/>
            <person name="An G."/>
            <person name="Cheng J."/>
            <person name="Zhang Y."/>
            <person name="Shi Q."/>
            <person name="Xie Y."/>
            <person name="Shi X."/>
            <person name="Chang Y."/>
            <person name="Huang F."/>
            <person name="Chen Y."/>
            <person name="Hong S."/>
            <person name="Mi L."/>
            <person name="Sun Q."/>
            <person name="Zhang L."/>
            <person name="Zhou B."/>
            <person name="Peng R."/>
            <person name="Zhang X."/>
            <person name="Liu F."/>
        </authorList>
    </citation>
    <scope>NUCLEOTIDE SEQUENCE [LARGE SCALE GENOMIC DNA]</scope>
    <source>
        <strain evidence="3">cv. PA1801</strain>
    </source>
</reference>
<feature type="region of interest" description="Disordered" evidence="1">
    <location>
        <begin position="1"/>
        <end position="57"/>
    </location>
</feature>
<dbReference type="EMBL" id="SMMG02000005">
    <property type="protein sequence ID" value="KAA3473398.1"/>
    <property type="molecule type" value="Genomic_DNA"/>
</dbReference>
<evidence type="ECO:0000256" key="1">
    <source>
        <dbReference type="SAM" id="MobiDB-lite"/>
    </source>
</evidence>
<dbReference type="AlphaFoldDB" id="A0A5B6VWT9"/>
<proteinExistence type="predicted"/>